<dbReference type="PANTHER" id="PTHR35493">
    <property type="entry name" value="STRUCTURAL MAINTENANCE OF CHROMOSOMES PROTEIN"/>
    <property type="match status" value="1"/>
</dbReference>
<evidence type="ECO:0000313" key="1">
    <source>
        <dbReference type="EMBL" id="CAH1439200.1"/>
    </source>
</evidence>
<dbReference type="Proteomes" id="UP001157418">
    <property type="component" value="Unassembled WGS sequence"/>
</dbReference>
<evidence type="ECO:0000313" key="2">
    <source>
        <dbReference type="Proteomes" id="UP001157418"/>
    </source>
</evidence>
<reference evidence="1 2" key="1">
    <citation type="submission" date="2022-01" db="EMBL/GenBank/DDBJ databases">
        <authorList>
            <person name="Xiong W."/>
            <person name="Schranz E."/>
        </authorList>
    </citation>
    <scope>NUCLEOTIDE SEQUENCE [LARGE SCALE GENOMIC DNA]</scope>
</reference>
<sequence>MLQPLSMIPYQHICLKVTSLTGQIDSLAYDLPEVKGDKYSATRLSDSLMSSPKTPTYEREEAFNSLVADVSRWIIICILL</sequence>
<dbReference type="AlphaFoldDB" id="A0AAU9NNI7"/>
<keyword evidence="2" id="KW-1185">Reference proteome</keyword>
<gene>
    <name evidence="1" type="ORF">LVIROSA_LOCUS25410</name>
</gene>
<name>A0AAU9NNI7_9ASTR</name>
<organism evidence="1 2">
    <name type="scientific">Lactuca virosa</name>
    <dbReference type="NCBI Taxonomy" id="75947"/>
    <lineage>
        <taxon>Eukaryota</taxon>
        <taxon>Viridiplantae</taxon>
        <taxon>Streptophyta</taxon>
        <taxon>Embryophyta</taxon>
        <taxon>Tracheophyta</taxon>
        <taxon>Spermatophyta</taxon>
        <taxon>Magnoliopsida</taxon>
        <taxon>eudicotyledons</taxon>
        <taxon>Gunneridae</taxon>
        <taxon>Pentapetalae</taxon>
        <taxon>asterids</taxon>
        <taxon>campanulids</taxon>
        <taxon>Asterales</taxon>
        <taxon>Asteraceae</taxon>
        <taxon>Cichorioideae</taxon>
        <taxon>Cichorieae</taxon>
        <taxon>Lactucinae</taxon>
        <taxon>Lactuca</taxon>
    </lineage>
</organism>
<proteinExistence type="predicted"/>
<comment type="caution">
    <text evidence="1">The sequence shown here is derived from an EMBL/GenBank/DDBJ whole genome shotgun (WGS) entry which is preliminary data.</text>
</comment>
<dbReference type="PANTHER" id="PTHR35493:SF1">
    <property type="entry name" value="STRUCTURAL MAINTENANCE OF CHROMOSOMES PROTEIN"/>
    <property type="match status" value="1"/>
</dbReference>
<protein>
    <submittedName>
        <fullName evidence="1">Uncharacterized protein</fullName>
    </submittedName>
</protein>
<dbReference type="EMBL" id="CAKMRJ010004544">
    <property type="protein sequence ID" value="CAH1439200.1"/>
    <property type="molecule type" value="Genomic_DNA"/>
</dbReference>
<accession>A0AAU9NNI7</accession>